<dbReference type="EMBL" id="GGEC01022495">
    <property type="protein sequence ID" value="MBX02979.1"/>
    <property type="molecule type" value="Transcribed_RNA"/>
</dbReference>
<organism evidence="2">
    <name type="scientific">Rhizophora mucronata</name>
    <name type="common">Asiatic mangrove</name>
    <dbReference type="NCBI Taxonomy" id="61149"/>
    <lineage>
        <taxon>Eukaryota</taxon>
        <taxon>Viridiplantae</taxon>
        <taxon>Streptophyta</taxon>
        <taxon>Embryophyta</taxon>
        <taxon>Tracheophyta</taxon>
        <taxon>Spermatophyta</taxon>
        <taxon>Magnoliopsida</taxon>
        <taxon>eudicotyledons</taxon>
        <taxon>Gunneridae</taxon>
        <taxon>Pentapetalae</taxon>
        <taxon>rosids</taxon>
        <taxon>fabids</taxon>
        <taxon>Malpighiales</taxon>
        <taxon>Rhizophoraceae</taxon>
        <taxon>Rhizophora</taxon>
    </lineage>
</organism>
<dbReference type="AlphaFoldDB" id="A0A2P2KB66"/>
<evidence type="ECO:0000256" key="1">
    <source>
        <dbReference type="SAM" id="SignalP"/>
    </source>
</evidence>
<reference evidence="2" key="1">
    <citation type="submission" date="2018-02" db="EMBL/GenBank/DDBJ databases">
        <title>Rhizophora mucronata_Transcriptome.</title>
        <authorList>
            <person name="Meera S.P."/>
            <person name="Sreeshan A."/>
            <person name="Augustine A."/>
        </authorList>
    </citation>
    <scope>NUCLEOTIDE SEQUENCE</scope>
    <source>
        <tissue evidence="2">Leaf</tissue>
    </source>
</reference>
<feature type="chain" id="PRO_5015106395" evidence="1">
    <location>
        <begin position="22"/>
        <end position="38"/>
    </location>
</feature>
<evidence type="ECO:0000313" key="2">
    <source>
        <dbReference type="EMBL" id="MBX02979.1"/>
    </source>
</evidence>
<feature type="signal peptide" evidence="1">
    <location>
        <begin position="1"/>
        <end position="21"/>
    </location>
</feature>
<keyword evidence="1" id="KW-0732">Signal</keyword>
<proteinExistence type="predicted"/>
<protein>
    <submittedName>
        <fullName evidence="2">Uncharacterized protein</fullName>
    </submittedName>
</protein>
<name>A0A2P2KB66_RHIMU</name>
<sequence>MFIHYYMILLVSLLLSRLSFLMNCESSSGYYNYKSSKL</sequence>
<accession>A0A2P2KB66</accession>